<dbReference type="STRING" id="1085623.GNIT_0185"/>
<dbReference type="HOGENOM" id="CLU_010194_2_1_6"/>
<dbReference type="PRINTS" id="PR01397">
    <property type="entry name" value="DHBDHDRGNASE"/>
</dbReference>
<evidence type="ECO:0000313" key="4">
    <source>
        <dbReference type="EMBL" id="AEP28339.1"/>
    </source>
</evidence>
<dbReference type="Proteomes" id="UP000009282">
    <property type="component" value="Chromosome"/>
</dbReference>
<dbReference type="PANTHER" id="PTHR44196:SF1">
    <property type="entry name" value="DEHYDROGENASE_REDUCTASE SDR FAMILY MEMBER 7B"/>
    <property type="match status" value="1"/>
</dbReference>
<keyword evidence="5" id="KW-1185">Reference proteome</keyword>
<organism evidence="4 5">
    <name type="scientific">Glaciecola nitratireducens (strain JCM 12485 / KCTC 12276 / FR1064)</name>
    <dbReference type="NCBI Taxonomy" id="1085623"/>
    <lineage>
        <taxon>Bacteria</taxon>
        <taxon>Pseudomonadati</taxon>
        <taxon>Pseudomonadota</taxon>
        <taxon>Gammaproteobacteria</taxon>
        <taxon>Alteromonadales</taxon>
        <taxon>Alteromonadaceae</taxon>
        <taxon>Brumicola</taxon>
    </lineage>
</organism>
<dbReference type="GO" id="GO:0019290">
    <property type="term" value="P:siderophore biosynthetic process"/>
    <property type="evidence" value="ECO:0007669"/>
    <property type="project" value="InterPro"/>
</dbReference>
<proteinExistence type="inferred from homology"/>
<evidence type="ECO:0000256" key="2">
    <source>
        <dbReference type="ARBA" id="ARBA00023002"/>
    </source>
</evidence>
<dbReference type="NCBIfam" id="NF006565">
    <property type="entry name" value="PRK09072.1"/>
    <property type="match status" value="1"/>
</dbReference>
<gene>
    <name evidence="4" type="ordered locus">GNIT_0185</name>
</gene>
<dbReference type="EMBL" id="CP003060">
    <property type="protein sequence ID" value="AEP28339.1"/>
    <property type="molecule type" value="Genomic_DNA"/>
</dbReference>
<dbReference type="GO" id="GO:0016020">
    <property type="term" value="C:membrane"/>
    <property type="evidence" value="ECO:0007669"/>
    <property type="project" value="TreeGrafter"/>
</dbReference>
<dbReference type="InterPro" id="IPR003560">
    <property type="entry name" value="DHB_DH"/>
</dbReference>
<dbReference type="KEGG" id="gni:GNIT_0185"/>
<dbReference type="InterPro" id="IPR020904">
    <property type="entry name" value="Sc_DH/Rdtase_CS"/>
</dbReference>
<keyword evidence="2" id="KW-0560">Oxidoreductase</keyword>
<accession>G4QJ00</accession>
<dbReference type="CDD" id="cd05233">
    <property type="entry name" value="SDR_c"/>
    <property type="match status" value="1"/>
</dbReference>
<evidence type="ECO:0000256" key="3">
    <source>
        <dbReference type="RuleBase" id="RU000363"/>
    </source>
</evidence>
<dbReference type="PANTHER" id="PTHR44196">
    <property type="entry name" value="DEHYDROGENASE/REDUCTASE SDR FAMILY MEMBER 7B"/>
    <property type="match status" value="1"/>
</dbReference>
<protein>
    <submittedName>
        <fullName evidence="4">Short-chain alcohol dehydrogenase-like protein</fullName>
    </submittedName>
</protein>
<sequence>MVTGASGGIGGAIAKILGENGYHVFIQGRNQKKLAQLKISMSGNCEILLGDLNKSDDRANILNLAFANKPVDLLVNAAGLSSFVAFEDTKPEMINELMQTNLITPMLFTQEFIAKSHTEQGAEQKQINVVQVGSAFGYIGYPGFSTYCASKFGLRGFTEALAREYSDTNIRFRYFAPRATSTSINAVSVDEMNKALGNAVDSVEAVAKTFMNFLNSKKRQQVVGWPEKLFVRINGFIPKLVDNAIQSKLTVIKRYLQQS</sequence>
<dbReference type="Gene3D" id="3.40.50.720">
    <property type="entry name" value="NAD(P)-binding Rossmann-like Domain"/>
    <property type="match status" value="1"/>
</dbReference>
<reference evidence="4 5" key="1">
    <citation type="journal article" date="2011" name="J. Bacteriol.">
        <title>Complete genome sequence of seawater bacterium Glaciecola nitratireducens FR1064T.</title>
        <authorList>
            <person name="Bian F."/>
            <person name="Qin Q.L."/>
            <person name="Xie B.B."/>
            <person name="Shu Y.L."/>
            <person name="Zhang X.Y."/>
            <person name="Yu Y."/>
            <person name="Chen B."/>
            <person name="Chen X.L."/>
            <person name="Zhou B.C."/>
            <person name="Zhang Y.Z."/>
        </authorList>
    </citation>
    <scope>NUCLEOTIDE SEQUENCE [LARGE SCALE GENOMIC DNA]</scope>
    <source>
        <strain evidence="5">JCM 12485 / KCTC 12276 / FR1064</strain>
    </source>
</reference>
<dbReference type="SUPFAM" id="SSF51735">
    <property type="entry name" value="NAD(P)-binding Rossmann-fold domains"/>
    <property type="match status" value="1"/>
</dbReference>
<dbReference type="InterPro" id="IPR036291">
    <property type="entry name" value="NAD(P)-bd_dom_sf"/>
</dbReference>
<name>G4QJ00_GLANF</name>
<dbReference type="InterPro" id="IPR002347">
    <property type="entry name" value="SDR_fam"/>
</dbReference>
<dbReference type="Pfam" id="PF00106">
    <property type="entry name" value="adh_short"/>
    <property type="match status" value="1"/>
</dbReference>
<dbReference type="AlphaFoldDB" id="G4QJ00"/>
<evidence type="ECO:0000256" key="1">
    <source>
        <dbReference type="ARBA" id="ARBA00006484"/>
    </source>
</evidence>
<evidence type="ECO:0000313" key="5">
    <source>
        <dbReference type="Proteomes" id="UP000009282"/>
    </source>
</evidence>
<dbReference type="eggNOG" id="COG0300">
    <property type="taxonomic scope" value="Bacteria"/>
</dbReference>
<dbReference type="PROSITE" id="PS00061">
    <property type="entry name" value="ADH_SHORT"/>
    <property type="match status" value="1"/>
</dbReference>
<dbReference type="PRINTS" id="PR00080">
    <property type="entry name" value="SDRFAMILY"/>
</dbReference>
<dbReference type="GO" id="GO:0008667">
    <property type="term" value="F:2,3-dihydro-2,3-dihydroxybenzoate dehydrogenase activity"/>
    <property type="evidence" value="ECO:0007669"/>
    <property type="project" value="InterPro"/>
</dbReference>
<comment type="similarity">
    <text evidence="1 3">Belongs to the short-chain dehydrogenases/reductases (SDR) family.</text>
</comment>